<sequence length="242" mass="26473">MAPHSNLLNTLRFAGESALVPRNDPLHPNTITTMSSTKMVFSRSTGDSSNGALIAGLVLVSTMVLPIAIWIGGKWCRRGRTRGAATRAHPNGSIKPFITSKKNEGFIRVHYHGAEVEDEDNYNLDSLCSDDDRIDEAQERRFSQEAGRVEGHNETPSLFGGAMPSHMSAPPARDAGIDQPAGAFTDAENSEVRMLRDRVQRLETQLATSHHDGPLQSGRGFPEKPPPYHSRPTSLTSRHNQA</sequence>
<feature type="region of interest" description="Disordered" evidence="1">
    <location>
        <begin position="202"/>
        <end position="242"/>
    </location>
</feature>
<gene>
    <name evidence="3" type="ORF">P691DRAFT_842966</name>
</gene>
<dbReference type="AlphaFoldDB" id="A0A9P5XIG8"/>
<name>A0A9P5XIG8_9AGAR</name>
<evidence type="ECO:0000256" key="1">
    <source>
        <dbReference type="SAM" id="MobiDB-lite"/>
    </source>
</evidence>
<organism evidence="3 4">
    <name type="scientific">Macrolepiota fuliginosa MF-IS2</name>
    <dbReference type="NCBI Taxonomy" id="1400762"/>
    <lineage>
        <taxon>Eukaryota</taxon>
        <taxon>Fungi</taxon>
        <taxon>Dikarya</taxon>
        <taxon>Basidiomycota</taxon>
        <taxon>Agaricomycotina</taxon>
        <taxon>Agaricomycetes</taxon>
        <taxon>Agaricomycetidae</taxon>
        <taxon>Agaricales</taxon>
        <taxon>Agaricineae</taxon>
        <taxon>Agaricaceae</taxon>
        <taxon>Macrolepiota</taxon>
    </lineage>
</organism>
<evidence type="ECO:0000313" key="4">
    <source>
        <dbReference type="Proteomes" id="UP000807342"/>
    </source>
</evidence>
<feature type="compositionally biased region" description="Basic and acidic residues" evidence="1">
    <location>
        <begin position="141"/>
        <end position="153"/>
    </location>
</feature>
<reference evidence="3" key="1">
    <citation type="submission" date="2020-11" db="EMBL/GenBank/DDBJ databases">
        <authorList>
            <consortium name="DOE Joint Genome Institute"/>
            <person name="Ahrendt S."/>
            <person name="Riley R."/>
            <person name="Andreopoulos W."/>
            <person name="Labutti K."/>
            <person name="Pangilinan J."/>
            <person name="Ruiz-Duenas F.J."/>
            <person name="Barrasa J.M."/>
            <person name="Sanchez-Garcia M."/>
            <person name="Camarero S."/>
            <person name="Miyauchi S."/>
            <person name="Serrano A."/>
            <person name="Linde D."/>
            <person name="Babiker R."/>
            <person name="Drula E."/>
            <person name="Ayuso-Fernandez I."/>
            <person name="Pacheco R."/>
            <person name="Padilla G."/>
            <person name="Ferreira P."/>
            <person name="Barriuso J."/>
            <person name="Kellner H."/>
            <person name="Castanera R."/>
            <person name="Alfaro M."/>
            <person name="Ramirez L."/>
            <person name="Pisabarro A.G."/>
            <person name="Kuo A."/>
            <person name="Tritt A."/>
            <person name="Lipzen A."/>
            <person name="He G."/>
            <person name="Yan M."/>
            <person name="Ng V."/>
            <person name="Cullen D."/>
            <person name="Martin F."/>
            <person name="Rosso M.-N."/>
            <person name="Henrissat B."/>
            <person name="Hibbett D."/>
            <person name="Martinez A.T."/>
            <person name="Grigoriev I.V."/>
        </authorList>
    </citation>
    <scope>NUCLEOTIDE SEQUENCE</scope>
    <source>
        <strain evidence="3">MF-IS2</strain>
    </source>
</reference>
<feature type="compositionally biased region" description="Polar residues" evidence="1">
    <location>
        <begin position="231"/>
        <end position="242"/>
    </location>
</feature>
<feature type="region of interest" description="Disordered" evidence="1">
    <location>
        <begin position="141"/>
        <end position="182"/>
    </location>
</feature>
<keyword evidence="2" id="KW-0812">Transmembrane</keyword>
<keyword evidence="2" id="KW-1133">Transmembrane helix</keyword>
<dbReference type="EMBL" id="MU151093">
    <property type="protein sequence ID" value="KAF9451004.1"/>
    <property type="molecule type" value="Genomic_DNA"/>
</dbReference>
<dbReference type="Proteomes" id="UP000807342">
    <property type="component" value="Unassembled WGS sequence"/>
</dbReference>
<comment type="caution">
    <text evidence="3">The sequence shown here is derived from an EMBL/GenBank/DDBJ whole genome shotgun (WGS) entry which is preliminary data.</text>
</comment>
<keyword evidence="4" id="KW-1185">Reference proteome</keyword>
<protein>
    <submittedName>
        <fullName evidence="3">Uncharacterized protein</fullName>
    </submittedName>
</protein>
<keyword evidence="2" id="KW-0472">Membrane</keyword>
<proteinExistence type="predicted"/>
<evidence type="ECO:0000256" key="2">
    <source>
        <dbReference type="SAM" id="Phobius"/>
    </source>
</evidence>
<evidence type="ECO:0000313" key="3">
    <source>
        <dbReference type="EMBL" id="KAF9451004.1"/>
    </source>
</evidence>
<accession>A0A9P5XIG8</accession>
<feature type="transmembrane region" description="Helical" evidence="2">
    <location>
        <begin position="52"/>
        <end position="72"/>
    </location>
</feature>